<keyword evidence="2" id="KW-1185">Reference proteome</keyword>
<proteinExistence type="predicted"/>
<evidence type="ECO:0000313" key="1">
    <source>
        <dbReference type="EMBL" id="RPB11967.1"/>
    </source>
</evidence>
<name>A0A3N4KN62_9PEZI</name>
<dbReference type="Gene3D" id="3.40.50.150">
    <property type="entry name" value="Vaccinia Virus protein VP39"/>
    <property type="match status" value="1"/>
</dbReference>
<dbReference type="Proteomes" id="UP000277580">
    <property type="component" value="Unassembled WGS sequence"/>
</dbReference>
<keyword evidence="1" id="KW-0808">Transferase</keyword>
<dbReference type="SUPFAM" id="SSF53335">
    <property type="entry name" value="S-adenosyl-L-methionine-dependent methyltransferases"/>
    <property type="match status" value="1"/>
</dbReference>
<dbReference type="EMBL" id="ML119132">
    <property type="protein sequence ID" value="RPB11967.1"/>
    <property type="molecule type" value="Genomic_DNA"/>
</dbReference>
<dbReference type="PANTHER" id="PTHR43591:SF24">
    <property type="entry name" value="2-METHOXY-6-POLYPRENYL-1,4-BENZOQUINOL METHYLASE, MITOCHONDRIAL"/>
    <property type="match status" value="1"/>
</dbReference>
<sequence length="315" mass="36226">MSACDSQRIAVDPSLSSSIFEYRYENGRRYHAYKDGNYILPNDEVKIQCARSGALDIIHHIYLLMLKDRLHLAPLDNPQRILDLGTGTGIWAIDMAERYPSAEVIGTDLSPIQPSWVPPNVQFQIDDAESDWTWEENSFDFIHMRHLSGAIKDWQKLMDQAFKFLKPGGYIEVAEYDMGLFSDDGTFPEDLWLWKFYDLVNKAANKNGRAFQIVSNVESLLNNAGFEQPDYRKYKLPLGLWAADPKMKEIGAYLLLNAESAYDAFGMALFTRELGMTVDEARQIVAGAEKDSRNKRIHAYSKQHLWWARKPEKSW</sequence>
<dbReference type="GO" id="GO:0032259">
    <property type="term" value="P:methylation"/>
    <property type="evidence" value="ECO:0007669"/>
    <property type="project" value="UniProtKB-KW"/>
</dbReference>
<keyword evidence="1" id="KW-0489">Methyltransferase</keyword>
<gene>
    <name evidence="1" type="ORF">P167DRAFT_589273</name>
</gene>
<organism evidence="1 2">
    <name type="scientific">Morchella conica CCBAS932</name>
    <dbReference type="NCBI Taxonomy" id="1392247"/>
    <lineage>
        <taxon>Eukaryota</taxon>
        <taxon>Fungi</taxon>
        <taxon>Dikarya</taxon>
        <taxon>Ascomycota</taxon>
        <taxon>Pezizomycotina</taxon>
        <taxon>Pezizomycetes</taxon>
        <taxon>Pezizales</taxon>
        <taxon>Morchellaceae</taxon>
        <taxon>Morchella</taxon>
    </lineage>
</organism>
<dbReference type="InterPro" id="IPR029063">
    <property type="entry name" value="SAM-dependent_MTases_sf"/>
</dbReference>
<dbReference type="CDD" id="cd02440">
    <property type="entry name" value="AdoMet_MTases"/>
    <property type="match status" value="1"/>
</dbReference>
<accession>A0A3N4KN62</accession>
<dbReference type="PANTHER" id="PTHR43591">
    <property type="entry name" value="METHYLTRANSFERASE"/>
    <property type="match status" value="1"/>
</dbReference>
<dbReference type="InParanoid" id="A0A3N4KN62"/>
<dbReference type="STRING" id="1392247.A0A3N4KN62"/>
<reference evidence="1 2" key="1">
    <citation type="journal article" date="2018" name="Nat. Ecol. Evol.">
        <title>Pezizomycetes genomes reveal the molecular basis of ectomycorrhizal truffle lifestyle.</title>
        <authorList>
            <person name="Murat C."/>
            <person name="Payen T."/>
            <person name="Noel B."/>
            <person name="Kuo A."/>
            <person name="Morin E."/>
            <person name="Chen J."/>
            <person name="Kohler A."/>
            <person name="Krizsan K."/>
            <person name="Balestrini R."/>
            <person name="Da Silva C."/>
            <person name="Montanini B."/>
            <person name="Hainaut M."/>
            <person name="Levati E."/>
            <person name="Barry K.W."/>
            <person name="Belfiori B."/>
            <person name="Cichocki N."/>
            <person name="Clum A."/>
            <person name="Dockter R.B."/>
            <person name="Fauchery L."/>
            <person name="Guy J."/>
            <person name="Iotti M."/>
            <person name="Le Tacon F."/>
            <person name="Lindquist E.A."/>
            <person name="Lipzen A."/>
            <person name="Malagnac F."/>
            <person name="Mello A."/>
            <person name="Molinier V."/>
            <person name="Miyauchi S."/>
            <person name="Poulain J."/>
            <person name="Riccioni C."/>
            <person name="Rubini A."/>
            <person name="Sitrit Y."/>
            <person name="Splivallo R."/>
            <person name="Traeger S."/>
            <person name="Wang M."/>
            <person name="Zifcakova L."/>
            <person name="Wipf D."/>
            <person name="Zambonelli A."/>
            <person name="Paolocci F."/>
            <person name="Nowrousian M."/>
            <person name="Ottonello S."/>
            <person name="Baldrian P."/>
            <person name="Spatafora J.W."/>
            <person name="Henrissat B."/>
            <person name="Nagy L.G."/>
            <person name="Aury J.M."/>
            <person name="Wincker P."/>
            <person name="Grigoriev I.V."/>
            <person name="Bonfante P."/>
            <person name="Martin F.M."/>
        </authorList>
    </citation>
    <scope>NUCLEOTIDE SEQUENCE [LARGE SCALE GENOMIC DNA]</scope>
    <source>
        <strain evidence="1 2">CCBAS932</strain>
    </source>
</reference>
<dbReference type="Pfam" id="PF13489">
    <property type="entry name" value="Methyltransf_23"/>
    <property type="match status" value="1"/>
</dbReference>
<dbReference type="OrthoDB" id="2013972at2759"/>
<evidence type="ECO:0000313" key="2">
    <source>
        <dbReference type="Proteomes" id="UP000277580"/>
    </source>
</evidence>
<protein>
    <submittedName>
        <fullName evidence="1">S-adenosyl-L-methionine-dependent methyltransferase</fullName>
    </submittedName>
</protein>
<dbReference type="AlphaFoldDB" id="A0A3N4KN62"/>
<dbReference type="GO" id="GO:0008168">
    <property type="term" value="F:methyltransferase activity"/>
    <property type="evidence" value="ECO:0007669"/>
    <property type="project" value="UniProtKB-KW"/>
</dbReference>